<organism evidence="1 2">
    <name type="scientific">Colletotrichum sojae</name>
    <dbReference type="NCBI Taxonomy" id="2175907"/>
    <lineage>
        <taxon>Eukaryota</taxon>
        <taxon>Fungi</taxon>
        <taxon>Dikarya</taxon>
        <taxon>Ascomycota</taxon>
        <taxon>Pezizomycotina</taxon>
        <taxon>Sordariomycetes</taxon>
        <taxon>Hypocreomycetidae</taxon>
        <taxon>Glomerellales</taxon>
        <taxon>Glomerellaceae</taxon>
        <taxon>Colletotrichum</taxon>
        <taxon>Colletotrichum orchidearum species complex</taxon>
    </lineage>
</organism>
<protein>
    <submittedName>
        <fullName evidence="1">Uncharacterized protein</fullName>
    </submittedName>
</protein>
<name>A0A8H6IVS9_9PEZI</name>
<sequence length="470" mass="54390">MESSTPRDQEATSPSTFTITPQLGSLPMELLAQIVHYLDQGRDVLGPADQFVDYTTVQCQPGRFRHVCDKNTKYRIWDDKTTPQMNPPAYFWANKAGHVLTAHGFSSQAMRKGKEADVRSLALSSRRMFDACEEALYGRAYLYGSMPDGLASLRRRFFETRPHLRKCVSHMIVSDWRSTRRLFRPKDLVEASFGSVLCDFTALTNLEIRVEAKTCDNGKILNRKRTSEWCRILPEIASLKRLSMTGFEGLEIFPLLPRLEEACFHFCKAPDDDSGWCKILKNLPTLRTLVNERSIKCATRDCSSAFKDTLETLEWDYYYPSEWNIIIAVQDLGCLKHLKIGSVRMLWAMENSSWFPMLRNLTQTVETLDLYTPRRSAASYYQYHHQFGHIYGDRAPEQGKCLCKTCPYARGFWQMLEDRCPTMWKSVRLIRLAGFWREWDECDSGLRLKEEMIQKFGSLGIRVLTSMEEL</sequence>
<evidence type="ECO:0000313" key="2">
    <source>
        <dbReference type="Proteomes" id="UP000652219"/>
    </source>
</evidence>
<dbReference type="Proteomes" id="UP000652219">
    <property type="component" value="Unassembled WGS sequence"/>
</dbReference>
<evidence type="ECO:0000313" key="1">
    <source>
        <dbReference type="EMBL" id="KAF6800932.1"/>
    </source>
</evidence>
<proteinExistence type="predicted"/>
<dbReference type="AlphaFoldDB" id="A0A8H6IVS9"/>
<reference evidence="1 2" key="1">
    <citation type="journal article" date="2020" name="Phytopathology">
        <title>Genome Sequence Resources of Colletotrichum truncatum, C. plurivorum, C. musicola, and C. sojae: Four Species Pathogenic to Soybean (Glycine max).</title>
        <authorList>
            <person name="Rogerio F."/>
            <person name="Boufleur T.R."/>
            <person name="Ciampi-Guillardi M."/>
            <person name="Sukno S.A."/>
            <person name="Thon M.R."/>
            <person name="Massola Junior N.S."/>
            <person name="Baroncelli R."/>
        </authorList>
    </citation>
    <scope>NUCLEOTIDE SEQUENCE [LARGE SCALE GENOMIC DNA]</scope>
    <source>
        <strain evidence="1 2">LFN0009</strain>
    </source>
</reference>
<accession>A0A8H6IVS9</accession>
<comment type="caution">
    <text evidence="1">The sequence shown here is derived from an EMBL/GenBank/DDBJ whole genome shotgun (WGS) entry which is preliminary data.</text>
</comment>
<gene>
    <name evidence="1" type="ORF">CSOJ01_12150</name>
</gene>
<keyword evidence="2" id="KW-1185">Reference proteome</keyword>
<dbReference type="EMBL" id="WIGN01000302">
    <property type="protein sequence ID" value="KAF6800932.1"/>
    <property type="molecule type" value="Genomic_DNA"/>
</dbReference>